<accession>A0A1I7U405</accession>
<name>A0A1I7U405_9PELO</name>
<dbReference type="WBParaSite" id="Csp11.Scaffold629.g14620.t1">
    <property type="protein sequence ID" value="Csp11.Scaffold629.g14620.t1"/>
    <property type="gene ID" value="Csp11.Scaffold629.g14620"/>
</dbReference>
<evidence type="ECO:0000313" key="1">
    <source>
        <dbReference type="Proteomes" id="UP000095282"/>
    </source>
</evidence>
<sequence>MSAPVSQNTQSDGQNLLKLLLKETTEENHQKQKLRIIQQLGQYPWAYKLDLNQYIRLQSASPYSYFNRNYHYSCYAPIPIQYFLQNKLQQQQDAFDFDEYLPQGELEWRRKTNDQTFDIEKKKREKAEK</sequence>
<organism evidence="1 2">
    <name type="scientific">Caenorhabditis tropicalis</name>
    <dbReference type="NCBI Taxonomy" id="1561998"/>
    <lineage>
        <taxon>Eukaryota</taxon>
        <taxon>Metazoa</taxon>
        <taxon>Ecdysozoa</taxon>
        <taxon>Nematoda</taxon>
        <taxon>Chromadorea</taxon>
        <taxon>Rhabditida</taxon>
        <taxon>Rhabditina</taxon>
        <taxon>Rhabditomorpha</taxon>
        <taxon>Rhabditoidea</taxon>
        <taxon>Rhabditidae</taxon>
        <taxon>Peloderinae</taxon>
        <taxon>Caenorhabditis</taxon>
    </lineage>
</organism>
<reference evidence="2" key="1">
    <citation type="submission" date="2016-11" db="UniProtKB">
        <authorList>
            <consortium name="WormBaseParasite"/>
        </authorList>
    </citation>
    <scope>IDENTIFICATION</scope>
</reference>
<proteinExistence type="predicted"/>
<dbReference type="Proteomes" id="UP000095282">
    <property type="component" value="Unplaced"/>
</dbReference>
<protein>
    <submittedName>
        <fullName evidence="2">Uncharacterized protein</fullName>
    </submittedName>
</protein>
<evidence type="ECO:0000313" key="2">
    <source>
        <dbReference type="WBParaSite" id="Csp11.Scaffold629.g14620.t1"/>
    </source>
</evidence>
<keyword evidence="1" id="KW-1185">Reference proteome</keyword>
<dbReference type="AlphaFoldDB" id="A0A1I7U405"/>